<evidence type="ECO:0000256" key="9">
    <source>
        <dbReference type="PROSITE-ProRule" id="PRU10139"/>
    </source>
</evidence>
<evidence type="ECO:0000256" key="3">
    <source>
        <dbReference type="ARBA" id="ARBA00022598"/>
    </source>
</evidence>
<name>A0A7C4W3V4_9BACT</name>
<gene>
    <name evidence="7" type="primary">nadE</name>
    <name evidence="12" type="ORF">ENT77_07410</name>
</gene>
<evidence type="ECO:0000256" key="1">
    <source>
        <dbReference type="ARBA" id="ARBA00005188"/>
    </source>
</evidence>
<evidence type="ECO:0000259" key="11">
    <source>
        <dbReference type="PROSITE" id="PS50263"/>
    </source>
</evidence>
<dbReference type="SUPFAM" id="SSF56317">
    <property type="entry name" value="Carbon-nitrogen hydrolase"/>
    <property type="match status" value="1"/>
</dbReference>
<evidence type="ECO:0000313" key="12">
    <source>
        <dbReference type="EMBL" id="HGU41009.1"/>
    </source>
</evidence>
<dbReference type="EC" id="6.3.5.1" evidence="7 8"/>
<dbReference type="NCBIfam" id="NF010588">
    <property type="entry name" value="PRK13981.1"/>
    <property type="match status" value="1"/>
</dbReference>
<dbReference type="PANTHER" id="PTHR23090:SF9">
    <property type="entry name" value="GLUTAMINE-DEPENDENT NAD(+) SYNTHETASE"/>
    <property type="match status" value="1"/>
</dbReference>
<dbReference type="InterPro" id="IPR000132">
    <property type="entry name" value="Nitrilase/CN_hydratase_CS"/>
</dbReference>
<dbReference type="CDD" id="cd07570">
    <property type="entry name" value="GAT_Gln-NAD-synth"/>
    <property type="match status" value="1"/>
</dbReference>
<keyword evidence="5 7" id="KW-0067">ATP-binding</keyword>
<protein>
    <recommendedName>
        <fullName evidence="7 8">Glutamine-dependent NAD(+) synthetase</fullName>
        <ecNumber evidence="7 8">6.3.5.1</ecNumber>
    </recommendedName>
    <alternativeName>
        <fullName evidence="7 8">NAD(+) synthase [glutamine-hydrolyzing]</fullName>
    </alternativeName>
</protein>
<comment type="similarity">
    <text evidence="2 7 8">In the C-terminal section; belongs to the NAD synthetase family.</text>
</comment>
<feature type="domain" description="CN hydrolase" evidence="11">
    <location>
        <begin position="4"/>
        <end position="245"/>
    </location>
</feature>
<dbReference type="UniPathway" id="UPA00253">
    <property type="reaction ID" value="UER00334"/>
</dbReference>
<keyword evidence="3 7" id="KW-0436">Ligase</keyword>
<dbReference type="GO" id="GO:0005524">
    <property type="term" value="F:ATP binding"/>
    <property type="evidence" value="ECO:0007669"/>
    <property type="project" value="UniProtKB-UniRule"/>
</dbReference>
<dbReference type="GO" id="GO:0005737">
    <property type="term" value="C:cytoplasm"/>
    <property type="evidence" value="ECO:0007669"/>
    <property type="project" value="InterPro"/>
</dbReference>
<dbReference type="SUPFAM" id="SSF52402">
    <property type="entry name" value="Adenine nucleotide alpha hydrolases-like"/>
    <property type="match status" value="1"/>
</dbReference>
<organism evidence="12">
    <name type="scientific">Fervidobacterium thailandense</name>
    <dbReference type="NCBI Taxonomy" id="1008305"/>
    <lineage>
        <taxon>Bacteria</taxon>
        <taxon>Thermotogati</taxon>
        <taxon>Thermotogota</taxon>
        <taxon>Thermotogae</taxon>
        <taxon>Thermotogales</taxon>
        <taxon>Fervidobacteriaceae</taxon>
        <taxon>Fervidobacterium</taxon>
    </lineage>
</organism>
<feature type="active site" description="For glutaminase activity" evidence="7">
    <location>
        <position position="111"/>
    </location>
</feature>
<dbReference type="PROSITE" id="PS50263">
    <property type="entry name" value="CN_HYDROLASE"/>
    <property type="match status" value="1"/>
</dbReference>
<feature type="binding site" evidence="7">
    <location>
        <position position="414"/>
    </location>
    <ligand>
        <name>deamido-NAD(+)</name>
        <dbReference type="ChEBI" id="CHEBI:58437"/>
        <note>ligand shared between two neighboring subunits</note>
    </ligand>
</feature>
<dbReference type="FunFam" id="3.40.50.620:FF:000106">
    <property type="entry name" value="Glutamine-dependent NAD(+) synthetase"/>
    <property type="match status" value="1"/>
</dbReference>
<evidence type="ECO:0000256" key="6">
    <source>
        <dbReference type="ARBA" id="ARBA00023027"/>
    </source>
</evidence>
<feature type="active site" description="Proton acceptor; for glutaminase activity" evidence="7">
    <location>
        <position position="44"/>
    </location>
</feature>
<dbReference type="GO" id="GO:0009435">
    <property type="term" value="P:NAD+ biosynthetic process"/>
    <property type="evidence" value="ECO:0007669"/>
    <property type="project" value="UniProtKB-UniRule"/>
</dbReference>
<comment type="function">
    <text evidence="7">Catalyzes the ATP-dependent amidation of deamido-NAD to form NAD. Uses L-glutamine as a nitrogen source.</text>
</comment>
<feature type="binding site" evidence="7">
    <location>
        <begin position="331"/>
        <end position="338"/>
    </location>
    <ligand>
        <name>ATP</name>
        <dbReference type="ChEBI" id="CHEBI:30616"/>
    </ligand>
</feature>
<sequence length="584" mass="65535">MRNVRIALAQINTTVGDIVGNECKIIEYIERARELGADIVAFPELAITGYPPEDLLLKSYFVRQNLESLDRIKNHVGKDIVAVVGYVDFQDDLYNAAAVIHNGRIVATYRKNYLPNYGVFDEKRYFQIGQEYLVLRIANVNVGITICEDIWYPGGPARFENLIGDAHVIINISASPYYMGKPAWREKMLAVRANDNQCSVAYVNAVGGQDELVFDGGSLVINERGEILARGKQFEEDLIIVDVDVEKIARARLHDNRRRQDKLNVPDTELSKVRIVKIEDIPNKPHHESHTPIKSFRVEPLLPEVAEVYWALVLATRDYIRKNGMSKAVVGLSGGMDSSLVACIAVDALGPEKVIGVSMPGPFSSEHSKEDAKILAQNLGIKLLTIPITDAYNTYLHLLKPVFGDLPFDITEENLQARIRGTILMALSNKFGWLVLTTGNKSEVATGYSTLYGDTAGGYAVIKDVYKTFVYKLGRYVNEKAGREIIPERVFTKPPSAELKENQTDQDKLPPYEILDEILKLYVEEEMSVDEIVTHGFDEETVKKVARMVHASEYKRRQMPPGPKVSVRAFGKDRRVPMTNKFDG</sequence>
<comment type="similarity">
    <text evidence="10">Belongs to the NAD synthetase family.</text>
</comment>
<proteinExistence type="inferred from homology"/>
<feature type="binding site" evidence="7">
    <location>
        <position position="175"/>
    </location>
    <ligand>
        <name>L-glutamine</name>
        <dbReference type="ChEBI" id="CHEBI:58359"/>
    </ligand>
</feature>
<feature type="binding site" evidence="7">
    <location>
        <position position="443"/>
    </location>
    <ligand>
        <name>deamido-NAD(+)</name>
        <dbReference type="ChEBI" id="CHEBI:58437"/>
        <note>ligand shared between two neighboring subunits</note>
    </ligand>
</feature>
<accession>A0A7C4W3V4</accession>
<evidence type="ECO:0000256" key="10">
    <source>
        <dbReference type="RuleBase" id="RU003811"/>
    </source>
</evidence>
<dbReference type="NCBIfam" id="TIGR00552">
    <property type="entry name" value="nadE"/>
    <property type="match status" value="1"/>
</dbReference>
<evidence type="ECO:0000256" key="7">
    <source>
        <dbReference type="HAMAP-Rule" id="MF_02090"/>
    </source>
</evidence>
<feature type="binding site" evidence="7">
    <location>
        <position position="181"/>
    </location>
    <ligand>
        <name>L-glutamine</name>
        <dbReference type="ChEBI" id="CHEBI:58359"/>
    </ligand>
</feature>
<evidence type="ECO:0000256" key="2">
    <source>
        <dbReference type="ARBA" id="ARBA00007145"/>
    </source>
</evidence>
<dbReference type="HAMAP" id="MF_02090">
    <property type="entry name" value="NadE_glutamine_dep"/>
    <property type="match status" value="1"/>
</dbReference>
<dbReference type="GO" id="GO:0000257">
    <property type="term" value="F:nitrilase activity"/>
    <property type="evidence" value="ECO:0007669"/>
    <property type="project" value="UniProtKB-ARBA"/>
</dbReference>
<keyword evidence="6 7" id="KW-0520">NAD</keyword>
<comment type="catalytic activity">
    <reaction evidence="7 8">
        <text>deamido-NAD(+) + L-glutamine + ATP + H2O = L-glutamate + AMP + diphosphate + NAD(+) + H(+)</text>
        <dbReference type="Rhea" id="RHEA:24384"/>
        <dbReference type="ChEBI" id="CHEBI:15377"/>
        <dbReference type="ChEBI" id="CHEBI:15378"/>
        <dbReference type="ChEBI" id="CHEBI:29985"/>
        <dbReference type="ChEBI" id="CHEBI:30616"/>
        <dbReference type="ChEBI" id="CHEBI:33019"/>
        <dbReference type="ChEBI" id="CHEBI:57540"/>
        <dbReference type="ChEBI" id="CHEBI:58359"/>
        <dbReference type="ChEBI" id="CHEBI:58437"/>
        <dbReference type="ChEBI" id="CHEBI:456215"/>
        <dbReference type="EC" id="6.3.5.1"/>
    </reaction>
</comment>
<feature type="active site" description="Nucleophile; for glutaminase activity" evidence="7">
    <location>
        <position position="147"/>
    </location>
</feature>
<feature type="active site" description="Proton acceptor" evidence="9">
    <location>
        <position position="44"/>
    </location>
</feature>
<dbReference type="PROSITE" id="PS00920">
    <property type="entry name" value="NITRIL_CHT_1"/>
    <property type="match status" value="1"/>
</dbReference>
<dbReference type="InterPro" id="IPR036526">
    <property type="entry name" value="C-N_Hydrolase_sf"/>
</dbReference>
<evidence type="ECO:0000256" key="4">
    <source>
        <dbReference type="ARBA" id="ARBA00022741"/>
    </source>
</evidence>
<evidence type="ECO:0000256" key="5">
    <source>
        <dbReference type="ARBA" id="ARBA00022840"/>
    </source>
</evidence>
<feature type="binding site" evidence="7">
    <location>
        <position position="555"/>
    </location>
    <ligand>
        <name>deamido-NAD(+)</name>
        <dbReference type="ChEBI" id="CHEBI:58437"/>
        <note>ligand shared between two neighboring subunits</note>
    </ligand>
</feature>
<dbReference type="InterPro" id="IPR003694">
    <property type="entry name" value="NAD_synthase"/>
</dbReference>
<dbReference type="InterPro" id="IPR003010">
    <property type="entry name" value="C-N_Hydrolase"/>
</dbReference>
<feature type="binding site" evidence="7">
    <location>
        <position position="438"/>
    </location>
    <ligand>
        <name>ATP</name>
        <dbReference type="ChEBI" id="CHEBI:30616"/>
    </ligand>
</feature>
<dbReference type="Gene3D" id="3.60.110.10">
    <property type="entry name" value="Carbon-nitrogen hydrolase"/>
    <property type="match status" value="1"/>
</dbReference>
<dbReference type="EMBL" id="DSZY01000032">
    <property type="protein sequence ID" value="HGU41009.1"/>
    <property type="molecule type" value="Genomic_DNA"/>
</dbReference>
<dbReference type="GO" id="GO:0004359">
    <property type="term" value="F:glutaminase activity"/>
    <property type="evidence" value="ECO:0007669"/>
    <property type="project" value="InterPro"/>
</dbReference>
<dbReference type="AlphaFoldDB" id="A0A7C4W3V4"/>
<evidence type="ECO:0000256" key="8">
    <source>
        <dbReference type="PIRNR" id="PIRNR006630"/>
    </source>
</evidence>
<dbReference type="InterPro" id="IPR014445">
    <property type="entry name" value="Gln-dep_NAD_synthase"/>
</dbReference>
<comment type="caution">
    <text evidence="12">The sequence shown here is derived from an EMBL/GenBank/DDBJ whole genome shotgun (WGS) entry which is preliminary data.</text>
</comment>
<dbReference type="Gene3D" id="3.40.50.620">
    <property type="entry name" value="HUPs"/>
    <property type="match status" value="1"/>
</dbReference>
<dbReference type="Pfam" id="PF00795">
    <property type="entry name" value="CN_hydrolase"/>
    <property type="match status" value="1"/>
</dbReference>
<dbReference type="GO" id="GO:0008795">
    <property type="term" value="F:NAD+ synthase activity"/>
    <property type="evidence" value="ECO:0007669"/>
    <property type="project" value="UniProtKB-UniRule"/>
</dbReference>
<dbReference type="GO" id="GO:0003952">
    <property type="term" value="F:NAD+ synthase (glutamine-hydrolyzing) activity"/>
    <property type="evidence" value="ECO:0007669"/>
    <property type="project" value="UniProtKB-UniRule"/>
</dbReference>
<comment type="pathway">
    <text evidence="1 7 8">Cofactor biosynthesis; NAD(+) biosynthesis; NAD(+) from deamido-NAD(+) (L-Gln route): step 1/1.</text>
</comment>
<feature type="binding site" evidence="7">
    <location>
        <position position="117"/>
    </location>
    <ligand>
        <name>L-glutamine</name>
        <dbReference type="ChEBI" id="CHEBI:58359"/>
    </ligand>
</feature>
<keyword evidence="4 7" id="KW-0547">Nucleotide-binding</keyword>
<dbReference type="PIRSF" id="PIRSF006630">
    <property type="entry name" value="NADS_GAT"/>
    <property type="match status" value="1"/>
</dbReference>
<comment type="caution">
    <text evidence="7">Lacks conserved residue(s) required for the propagation of feature annotation.</text>
</comment>
<reference evidence="12" key="1">
    <citation type="journal article" date="2020" name="mSystems">
        <title>Genome- and Community-Level Interaction Insights into Carbon Utilization and Element Cycling Functions of Hydrothermarchaeota in Hydrothermal Sediment.</title>
        <authorList>
            <person name="Zhou Z."/>
            <person name="Liu Y."/>
            <person name="Xu W."/>
            <person name="Pan J."/>
            <person name="Luo Z.H."/>
            <person name="Li M."/>
        </authorList>
    </citation>
    <scope>NUCLEOTIDE SEQUENCE [LARGE SCALE GENOMIC DNA]</scope>
    <source>
        <strain evidence="12">SpSt-609</strain>
    </source>
</reference>
<dbReference type="PANTHER" id="PTHR23090">
    <property type="entry name" value="NH 3 /GLUTAMINE-DEPENDENT NAD + SYNTHETASE"/>
    <property type="match status" value="1"/>
</dbReference>
<dbReference type="CDD" id="cd00553">
    <property type="entry name" value="NAD_synthase"/>
    <property type="match status" value="1"/>
</dbReference>
<dbReference type="InterPro" id="IPR014729">
    <property type="entry name" value="Rossmann-like_a/b/a_fold"/>
</dbReference>
<dbReference type="InterPro" id="IPR022310">
    <property type="entry name" value="NAD/GMP_synthase"/>
</dbReference>
<dbReference type="Pfam" id="PF02540">
    <property type="entry name" value="NAD_synthase"/>
    <property type="match status" value="1"/>
</dbReference>